<feature type="region of interest" description="Disordered" evidence="1">
    <location>
        <begin position="104"/>
        <end position="124"/>
    </location>
</feature>
<protein>
    <submittedName>
        <fullName evidence="2">Uncharacterized protein</fullName>
    </submittedName>
</protein>
<comment type="caution">
    <text evidence="2">The sequence shown here is derived from an EMBL/GenBank/DDBJ whole genome shotgun (WGS) entry which is preliminary data.</text>
</comment>
<feature type="compositionally biased region" description="Acidic residues" evidence="1">
    <location>
        <begin position="41"/>
        <end position="57"/>
    </location>
</feature>
<organism evidence="2 3">
    <name type="scientific">Austropuccinia psidii MF-1</name>
    <dbReference type="NCBI Taxonomy" id="1389203"/>
    <lineage>
        <taxon>Eukaryota</taxon>
        <taxon>Fungi</taxon>
        <taxon>Dikarya</taxon>
        <taxon>Basidiomycota</taxon>
        <taxon>Pucciniomycotina</taxon>
        <taxon>Pucciniomycetes</taxon>
        <taxon>Pucciniales</taxon>
        <taxon>Sphaerophragmiaceae</taxon>
        <taxon>Austropuccinia</taxon>
    </lineage>
</organism>
<evidence type="ECO:0000256" key="1">
    <source>
        <dbReference type="SAM" id="MobiDB-lite"/>
    </source>
</evidence>
<dbReference type="EMBL" id="AVOT02000267">
    <property type="protein sequence ID" value="MBW0462046.1"/>
    <property type="molecule type" value="Genomic_DNA"/>
</dbReference>
<feature type="region of interest" description="Disordered" evidence="1">
    <location>
        <begin position="38"/>
        <end position="57"/>
    </location>
</feature>
<evidence type="ECO:0000313" key="3">
    <source>
        <dbReference type="Proteomes" id="UP000765509"/>
    </source>
</evidence>
<dbReference type="AlphaFoldDB" id="A0A9Q3BAU3"/>
<feature type="compositionally biased region" description="Polar residues" evidence="1">
    <location>
        <begin position="115"/>
        <end position="124"/>
    </location>
</feature>
<name>A0A9Q3BAU3_9BASI</name>
<sequence>MEGSAPSRRGGMKSRRARYFSGLLGGYCDIYQGRRSRLGEYEDEEGEQSVEEEISEEPDMADLLEGAPEASEASNLAFPNQTLVSQVEPNFLEMMEKMTQLMGKLTQAVPPGTFQEPQNSRLHQ</sequence>
<dbReference type="Proteomes" id="UP000765509">
    <property type="component" value="Unassembled WGS sequence"/>
</dbReference>
<reference evidence="2" key="1">
    <citation type="submission" date="2021-03" db="EMBL/GenBank/DDBJ databases">
        <title>Draft genome sequence of rust myrtle Austropuccinia psidii MF-1, a brazilian biotype.</title>
        <authorList>
            <person name="Quecine M.C."/>
            <person name="Pachon D.M.R."/>
            <person name="Bonatelli M.L."/>
            <person name="Correr F.H."/>
            <person name="Franceschini L.M."/>
            <person name="Leite T.F."/>
            <person name="Margarido G.R.A."/>
            <person name="Almeida C.A."/>
            <person name="Ferrarezi J.A."/>
            <person name="Labate C.A."/>
        </authorList>
    </citation>
    <scope>NUCLEOTIDE SEQUENCE</scope>
    <source>
        <strain evidence="2">MF-1</strain>
    </source>
</reference>
<evidence type="ECO:0000313" key="2">
    <source>
        <dbReference type="EMBL" id="MBW0462046.1"/>
    </source>
</evidence>
<gene>
    <name evidence="2" type="ORF">O181_001761</name>
</gene>
<proteinExistence type="predicted"/>
<keyword evidence="3" id="KW-1185">Reference proteome</keyword>
<accession>A0A9Q3BAU3</accession>